<dbReference type="SUPFAM" id="SSF52540">
    <property type="entry name" value="P-loop containing nucleoside triphosphate hydrolases"/>
    <property type="match status" value="1"/>
</dbReference>
<dbReference type="SUPFAM" id="SSF50331">
    <property type="entry name" value="MOP-like"/>
    <property type="match status" value="1"/>
</dbReference>
<keyword evidence="1" id="KW-0813">Transport</keyword>
<dbReference type="InterPro" id="IPR047641">
    <property type="entry name" value="ABC_transpr_MalK/UgpC-like"/>
</dbReference>
<dbReference type="InterPro" id="IPR040582">
    <property type="entry name" value="OB_MalK-like"/>
</dbReference>
<dbReference type="FunFam" id="3.40.50.300:FF:000042">
    <property type="entry name" value="Maltose/maltodextrin ABC transporter, ATP-binding protein"/>
    <property type="match status" value="1"/>
</dbReference>
<organism evidence="8 9">
    <name type="scientific">Desulfonema ishimotonii</name>
    <dbReference type="NCBI Taxonomy" id="45657"/>
    <lineage>
        <taxon>Bacteria</taxon>
        <taxon>Pseudomonadati</taxon>
        <taxon>Thermodesulfobacteriota</taxon>
        <taxon>Desulfobacteria</taxon>
        <taxon>Desulfobacterales</taxon>
        <taxon>Desulfococcaceae</taxon>
        <taxon>Desulfonema</taxon>
    </lineage>
</organism>
<keyword evidence="2" id="KW-1003">Cell membrane</keyword>
<dbReference type="GO" id="GO:0005524">
    <property type="term" value="F:ATP binding"/>
    <property type="evidence" value="ECO:0007669"/>
    <property type="project" value="UniProtKB-KW"/>
</dbReference>
<evidence type="ECO:0000256" key="2">
    <source>
        <dbReference type="ARBA" id="ARBA00022475"/>
    </source>
</evidence>
<dbReference type="PANTHER" id="PTHR43875">
    <property type="entry name" value="MALTODEXTRIN IMPORT ATP-BINDING PROTEIN MSMX"/>
    <property type="match status" value="1"/>
</dbReference>
<evidence type="ECO:0000313" key="9">
    <source>
        <dbReference type="Proteomes" id="UP000288096"/>
    </source>
</evidence>
<protein>
    <submittedName>
        <fullName evidence="8">ABC transporter ATP-binding protein</fullName>
    </submittedName>
</protein>
<dbReference type="InterPro" id="IPR003439">
    <property type="entry name" value="ABC_transporter-like_ATP-bd"/>
</dbReference>
<dbReference type="CDD" id="cd03301">
    <property type="entry name" value="ABC_MalK_N"/>
    <property type="match status" value="1"/>
</dbReference>
<dbReference type="PROSITE" id="PS50893">
    <property type="entry name" value="ABC_TRANSPORTER_2"/>
    <property type="match status" value="1"/>
</dbReference>
<keyword evidence="3" id="KW-0547">Nucleotide-binding</keyword>
<dbReference type="AlphaFoldDB" id="A0A401FV23"/>
<dbReference type="PROSITE" id="PS00211">
    <property type="entry name" value="ABC_TRANSPORTER_1"/>
    <property type="match status" value="1"/>
</dbReference>
<evidence type="ECO:0000256" key="3">
    <source>
        <dbReference type="ARBA" id="ARBA00022741"/>
    </source>
</evidence>
<dbReference type="GO" id="GO:0140359">
    <property type="term" value="F:ABC-type transporter activity"/>
    <property type="evidence" value="ECO:0007669"/>
    <property type="project" value="InterPro"/>
</dbReference>
<name>A0A401FV23_9BACT</name>
<feature type="domain" description="ABC transporter" evidence="7">
    <location>
        <begin position="4"/>
        <end position="235"/>
    </location>
</feature>
<dbReference type="Pfam" id="PF17912">
    <property type="entry name" value="OB_MalK"/>
    <property type="match status" value="1"/>
</dbReference>
<reference evidence="9" key="2">
    <citation type="submission" date="2019-01" db="EMBL/GenBank/DDBJ databases">
        <title>Genome sequence of Desulfonema ishimotonii strain Tokyo 01.</title>
        <authorList>
            <person name="Fukui M."/>
        </authorList>
    </citation>
    <scope>NUCLEOTIDE SEQUENCE [LARGE SCALE GENOMIC DNA]</scope>
    <source>
        <strain evidence="9">Tokyo 01</strain>
    </source>
</reference>
<dbReference type="GO" id="GO:0008643">
    <property type="term" value="P:carbohydrate transport"/>
    <property type="evidence" value="ECO:0007669"/>
    <property type="project" value="InterPro"/>
</dbReference>
<dbReference type="RefSeq" id="WP_124328165.1">
    <property type="nucleotide sequence ID" value="NZ_BEXT01000001.1"/>
</dbReference>
<proteinExistence type="predicted"/>
<sequence length="398" mass="44207">MAAIEFRNICKVFSGNVRAVENLSLAVGDGEFLVIVGPSGCGKSTVLRMVAGLEEISGGELLIGGQVVNTLKPQARNVAMVFQNYALYPHKTVRKNLEFPLRMQRMPKPEIRRRTERVARLLGLTDHLDKKPKQLSGGQRQRVAMGRAIVRDPQVFLMDEPLSNLDARLRVKIRAEIADLQRRLGTTTLYVTHDQVEAMTLGHRVAVMNRGRLRQVAPALELYDRPADIFVATFIGSPPMNLFPSRLRRSEKGEFRVEMGNHRLPLPACISIRNAHIFHDMPLIAGVRPEGFVRPETVPEAARIRVRVRATETLGHESVIWFESPTPPLSVPNTGAGDPIQKKDGLMAARFPSDYLNRGQEKLTLGVDTSGIHFFSTRGISLFPFDGGAGGMPDQEDI</sequence>
<evidence type="ECO:0000256" key="6">
    <source>
        <dbReference type="ARBA" id="ARBA00023136"/>
    </source>
</evidence>
<dbReference type="GO" id="GO:0016887">
    <property type="term" value="F:ATP hydrolysis activity"/>
    <property type="evidence" value="ECO:0007669"/>
    <property type="project" value="InterPro"/>
</dbReference>
<dbReference type="InterPro" id="IPR017871">
    <property type="entry name" value="ABC_transporter-like_CS"/>
</dbReference>
<dbReference type="Proteomes" id="UP000288096">
    <property type="component" value="Unassembled WGS sequence"/>
</dbReference>
<dbReference type="EMBL" id="BEXT01000001">
    <property type="protein sequence ID" value="GBC60794.1"/>
    <property type="molecule type" value="Genomic_DNA"/>
</dbReference>
<dbReference type="InterPro" id="IPR003593">
    <property type="entry name" value="AAA+_ATPase"/>
</dbReference>
<dbReference type="NCBIfam" id="NF008653">
    <property type="entry name" value="PRK11650.1"/>
    <property type="match status" value="1"/>
</dbReference>
<comment type="caution">
    <text evidence="8">The sequence shown here is derived from an EMBL/GenBank/DDBJ whole genome shotgun (WGS) entry which is preliminary data.</text>
</comment>
<evidence type="ECO:0000256" key="1">
    <source>
        <dbReference type="ARBA" id="ARBA00022448"/>
    </source>
</evidence>
<dbReference type="InterPro" id="IPR008995">
    <property type="entry name" value="Mo/tungstate-bd_C_term_dom"/>
</dbReference>
<dbReference type="GO" id="GO:0055052">
    <property type="term" value="C:ATP-binding cassette (ABC) transporter complex, substrate-binding subunit-containing"/>
    <property type="evidence" value="ECO:0007669"/>
    <property type="project" value="TreeGrafter"/>
</dbReference>
<dbReference type="Gene3D" id="3.40.50.300">
    <property type="entry name" value="P-loop containing nucleotide triphosphate hydrolases"/>
    <property type="match status" value="1"/>
</dbReference>
<accession>A0A401FV23</accession>
<dbReference type="OrthoDB" id="9809450at2"/>
<dbReference type="Pfam" id="PF00005">
    <property type="entry name" value="ABC_tran"/>
    <property type="match status" value="1"/>
</dbReference>
<reference evidence="9" key="1">
    <citation type="submission" date="2017-11" db="EMBL/GenBank/DDBJ databases">
        <authorList>
            <person name="Watanabe M."/>
            <person name="Kojima H."/>
        </authorList>
    </citation>
    <scope>NUCLEOTIDE SEQUENCE [LARGE SCALE GENOMIC DNA]</scope>
    <source>
        <strain evidence="9">Tokyo 01</strain>
    </source>
</reference>
<keyword evidence="4 8" id="KW-0067">ATP-binding</keyword>
<dbReference type="SMART" id="SM00382">
    <property type="entry name" value="AAA"/>
    <property type="match status" value="1"/>
</dbReference>
<keyword evidence="6" id="KW-0472">Membrane</keyword>
<dbReference type="Gene3D" id="2.40.50.100">
    <property type="match status" value="1"/>
</dbReference>
<evidence type="ECO:0000256" key="5">
    <source>
        <dbReference type="ARBA" id="ARBA00022967"/>
    </source>
</evidence>
<evidence type="ECO:0000313" key="8">
    <source>
        <dbReference type="EMBL" id="GBC60794.1"/>
    </source>
</evidence>
<dbReference type="InterPro" id="IPR027417">
    <property type="entry name" value="P-loop_NTPase"/>
</dbReference>
<evidence type="ECO:0000259" key="7">
    <source>
        <dbReference type="PROSITE" id="PS50893"/>
    </source>
</evidence>
<dbReference type="InterPro" id="IPR015855">
    <property type="entry name" value="ABC_transpr_MalK-like"/>
</dbReference>
<dbReference type="PANTHER" id="PTHR43875:SF15">
    <property type="entry name" value="TREHALOSE IMPORT ATP-BINDING PROTEIN SUGC"/>
    <property type="match status" value="1"/>
</dbReference>
<keyword evidence="9" id="KW-1185">Reference proteome</keyword>
<keyword evidence="5" id="KW-1278">Translocase</keyword>
<gene>
    <name evidence="8" type="ORF">DENIS_1753</name>
</gene>
<evidence type="ECO:0000256" key="4">
    <source>
        <dbReference type="ARBA" id="ARBA00022840"/>
    </source>
</evidence>